<feature type="compositionally biased region" description="Low complexity" evidence="1">
    <location>
        <begin position="49"/>
        <end position="60"/>
    </location>
</feature>
<feature type="non-terminal residue" evidence="3">
    <location>
        <position position="383"/>
    </location>
</feature>
<dbReference type="AlphaFoldDB" id="A0A8H8DIM1"/>
<feature type="region of interest" description="Disordered" evidence="1">
    <location>
        <begin position="147"/>
        <end position="183"/>
    </location>
</feature>
<dbReference type="InterPro" id="IPR039223">
    <property type="entry name" value="AATF/Bfr2"/>
</dbReference>
<dbReference type="EMBL" id="JAEFCI010006539">
    <property type="protein sequence ID" value="KAG5459620.1"/>
    <property type="molecule type" value="Genomic_DNA"/>
</dbReference>
<gene>
    <name evidence="3" type="ORF">BJ554DRAFT_8433</name>
</gene>
<sequence length="383" mass="42594">MVSCAFPSRKGGGENGETHTAAARRRPVQARQPARADRARRFRRPFPPLSLSLRALSPRLPTAPARRKPVACSRLPNSRPAAQPVDEERRRQPVKKTARDHPQRSVAAAEHGAMPRLAGKKRVAEQLAELANPAPLDSEFRVARDDGLAAGSDSGHSESDNDEDWAAATSRSGPVGRNTNQQEPGFNEELKQMELAEQAIIQNMSRSAQSEIEKGRHVRTQLSLWDVLLDTRIRLQKVVSAANRLPPFGLLPAFLQKEESAAAVAGAKDELRGLFDCLRSLQEELVERNETLGFEGQRKRKRDENHNKIEGYLEGVWSDLQAFHEEYVLRTPVPFPLESRFLAFRNDTLEKWSAKMMLASSTSGGTAKKLKVLDQSAVTQISH</sequence>
<protein>
    <submittedName>
        <fullName evidence="3">Apoptosis antagonizing transcription factor-domain-containing protein</fullName>
    </submittedName>
</protein>
<comment type="caution">
    <text evidence="3">The sequence shown here is derived from an EMBL/GenBank/DDBJ whole genome shotgun (WGS) entry which is preliminary data.</text>
</comment>
<dbReference type="GO" id="GO:0000462">
    <property type="term" value="P:maturation of SSU-rRNA from tricistronic rRNA transcript (SSU-rRNA, 5.8S rRNA, LSU-rRNA)"/>
    <property type="evidence" value="ECO:0007669"/>
    <property type="project" value="TreeGrafter"/>
</dbReference>
<evidence type="ECO:0000313" key="4">
    <source>
        <dbReference type="Proteomes" id="UP000673691"/>
    </source>
</evidence>
<dbReference type="GO" id="GO:0005730">
    <property type="term" value="C:nucleolus"/>
    <property type="evidence" value="ECO:0007669"/>
    <property type="project" value="TreeGrafter"/>
</dbReference>
<feature type="compositionally biased region" description="Basic and acidic residues" evidence="1">
    <location>
        <begin position="86"/>
        <end position="103"/>
    </location>
</feature>
<feature type="domain" description="AATF leucine zipper-containing" evidence="2">
    <location>
        <begin position="211"/>
        <end position="327"/>
    </location>
</feature>
<dbReference type="PANTHER" id="PTHR15565:SF0">
    <property type="entry name" value="PROTEIN AATF"/>
    <property type="match status" value="1"/>
</dbReference>
<keyword evidence="4" id="KW-1185">Reference proteome</keyword>
<dbReference type="Pfam" id="PF13339">
    <property type="entry name" value="AATF-Che1"/>
    <property type="match status" value="1"/>
</dbReference>
<dbReference type="InterPro" id="IPR025160">
    <property type="entry name" value="AATF"/>
</dbReference>
<proteinExistence type="predicted"/>
<reference evidence="3 4" key="1">
    <citation type="journal article" name="Sci. Rep.">
        <title>Genome-scale phylogenetic analyses confirm Olpidium as the closest living zoosporic fungus to the non-flagellated, terrestrial fungi.</title>
        <authorList>
            <person name="Chang Y."/>
            <person name="Rochon D."/>
            <person name="Sekimoto S."/>
            <person name="Wang Y."/>
            <person name="Chovatia M."/>
            <person name="Sandor L."/>
            <person name="Salamov A."/>
            <person name="Grigoriev I.V."/>
            <person name="Stajich J.E."/>
            <person name="Spatafora J.W."/>
        </authorList>
    </citation>
    <scope>NUCLEOTIDE SEQUENCE [LARGE SCALE GENOMIC DNA]</scope>
    <source>
        <strain evidence="3">S191</strain>
    </source>
</reference>
<evidence type="ECO:0000259" key="2">
    <source>
        <dbReference type="Pfam" id="PF13339"/>
    </source>
</evidence>
<feature type="compositionally biased region" description="Polar residues" evidence="1">
    <location>
        <begin position="169"/>
        <end position="183"/>
    </location>
</feature>
<evidence type="ECO:0000256" key="1">
    <source>
        <dbReference type="SAM" id="MobiDB-lite"/>
    </source>
</evidence>
<dbReference type="PANTHER" id="PTHR15565">
    <property type="entry name" value="AATF PROTEIN APOPTOSIS ANTAGONIZING TRANSCRIPTION FACTOR"/>
    <property type="match status" value="1"/>
</dbReference>
<dbReference type="Proteomes" id="UP000673691">
    <property type="component" value="Unassembled WGS sequence"/>
</dbReference>
<dbReference type="OrthoDB" id="5783963at2759"/>
<organism evidence="3 4">
    <name type="scientific">Olpidium bornovanus</name>
    <dbReference type="NCBI Taxonomy" id="278681"/>
    <lineage>
        <taxon>Eukaryota</taxon>
        <taxon>Fungi</taxon>
        <taxon>Fungi incertae sedis</taxon>
        <taxon>Olpidiomycota</taxon>
        <taxon>Olpidiomycotina</taxon>
        <taxon>Olpidiomycetes</taxon>
        <taxon>Olpidiales</taxon>
        <taxon>Olpidiaceae</taxon>
        <taxon>Olpidium</taxon>
    </lineage>
</organism>
<evidence type="ECO:0000313" key="3">
    <source>
        <dbReference type="EMBL" id="KAG5459620.1"/>
    </source>
</evidence>
<name>A0A8H8DIM1_9FUNG</name>
<accession>A0A8H8DIM1</accession>
<feature type="region of interest" description="Disordered" evidence="1">
    <location>
        <begin position="1"/>
        <end position="119"/>
    </location>
</feature>